<sequence length="55" mass="6203">QRLIAVDLIADDVRALLGNHQFGLTVANTPAIELTELDGFDFWRRHRGTHSKDSD</sequence>
<reference evidence="1" key="1">
    <citation type="journal article" date="2019" name="Sci. Rep.">
        <title>Draft genome of Tanacetum cinerariifolium, the natural source of mosquito coil.</title>
        <authorList>
            <person name="Yamashiro T."/>
            <person name="Shiraishi A."/>
            <person name="Satake H."/>
            <person name="Nakayama K."/>
        </authorList>
    </citation>
    <scope>NUCLEOTIDE SEQUENCE</scope>
</reference>
<proteinExistence type="predicted"/>
<feature type="non-terminal residue" evidence="1">
    <location>
        <position position="1"/>
    </location>
</feature>
<name>A0A699WRU6_TANCI</name>
<comment type="caution">
    <text evidence="1">The sequence shown here is derived from an EMBL/GenBank/DDBJ whole genome shotgun (WGS) entry which is preliminary data.</text>
</comment>
<evidence type="ECO:0000313" key="1">
    <source>
        <dbReference type="EMBL" id="GFD50305.1"/>
    </source>
</evidence>
<dbReference type="EMBL" id="BKCJ011755780">
    <property type="protein sequence ID" value="GFD50305.1"/>
    <property type="molecule type" value="Genomic_DNA"/>
</dbReference>
<gene>
    <name evidence="1" type="ORF">Tci_922274</name>
</gene>
<accession>A0A699WRU6</accession>
<protein>
    <submittedName>
        <fullName evidence="1">Uncharacterized protein</fullName>
    </submittedName>
</protein>
<dbReference type="AlphaFoldDB" id="A0A699WRU6"/>
<organism evidence="1">
    <name type="scientific">Tanacetum cinerariifolium</name>
    <name type="common">Dalmatian daisy</name>
    <name type="synonym">Chrysanthemum cinerariifolium</name>
    <dbReference type="NCBI Taxonomy" id="118510"/>
    <lineage>
        <taxon>Eukaryota</taxon>
        <taxon>Viridiplantae</taxon>
        <taxon>Streptophyta</taxon>
        <taxon>Embryophyta</taxon>
        <taxon>Tracheophyta</taxon>
        <taxon>Spermatophyta</taxon>
        <taxon>Magnoliopsida</taxon>
        <taxon>eudicotyledons</taxon>
        <taxon>Gunneridae</taxon>
        <taxon>Pentapetalae</taxon>
        <taxon>asterids</taxon>
        <taxon>campanulids</taxon>
        <taxon>Asterales</taxon>
        <taxon>Asteraceae</taxon>
        <taxon>Asteroideae</taxon>
        <taxon>Anthemideae</taxon>
        <taxon>Anthemidinae</taxon>
        <taxon>Tanacetum</taxon>
    </lineage>
</organism>